<feature type="region of interest" description="Disordered" evidence="6">
    <location>
        <begin position="279"/>
        <end position="309"/>
    </location>
</feature>
<feature type="transmembrane region" description="Helical" evidence="7">
    <location>
        <begin position="141"/>
        <end position="161"/>
    </location>
</feature>
<accession>A0A2G8RQY8</accession>
<keyword evidence="9" id="KW-1185">Reference proteome</keyword>
<comment type="caution">
    <text evidence="8">The sequence shown here is derived from an EMBL/GenBank/DDBJ whole genome shotgun (WGS) entry which is preliminary data.</text>
</comment>
<evidence type="ECO:0000256" key="2">
    <source>
        <dbReference type="ARBA" id="ARBA00008130"/>
    </source>
</evidence>
<dbReference type="EMBL" id="AYKW01000067">
    <property type="protein sequence ID" value="PIL23924.1"/>
    <property type="molecule type" value="Genomic_DNA"/>
</dbReference>
<dbReference type="OrthoDB" id="536545at2759"/>
<keyword evidence="5 7" id="KW-0472">Membrane</keyword>
<evidence type="ECO:0000313" key="8">
    <source>
        <dbReference type="EMBL" id="PIL23924.1"/>
    </source>
</evidence>
<organism evidence="8 9">
    <name type="scientific">Ganoderma sinense ZZ0214-1</name>
    <dbReference type="NCBI Taxonomy" id="1077348"/>
    <lineage>
        <taxon>Eukaryota</taxon>
        <taxon>Fungi</taxon>
        <taxon>Dikarya</taxon>
        <taxon>Basidiomycota</taxon>
        <taxon>Agaricomycotina</taxon>
        <taxon>Agaricomycetes</taxon>
        <taxon>Polyporales</taxon>
        <taxon>Polyporaceae</taxon>
        <taxon>Ganoderma</taxon>
    </lineage>
</organism>
<dbReference type="Gene3D" id="1.20.1070.10">
    <property type="entry name" value="Rhodopsin 7-helix transmembrane proteins"/>
    <property type="match status" value="1"/>
</dbReference>
<dbReference type="CDD" id="cd15239">
    <property type="entry name" value="7tm_YRO2_fungal-like"/>
    <property type="match status" value="1"/>
</dbReference>
<evidence type="ECO:0000256" key="4">
    <source>
        <dbReference type="ARBA" id="ARBA00022989"/>
    </source>
</evidence>
<comment type="similarity">
    <text evidence="2">Belongs to the archaeal/bacterial/fungal opsin family.</text>
</comment>
<sequence length="309" mass="33853">MSTTVTFFPAATSVIPGPFGGSLDQNPPTADRHITNGGTDWAWTVFAVMFVSDFVAIAWTFIRPRGTRLFHQIAVIVLTTATIAYFSMGSDLGATPIPPEFNRDGNTTRQIWYVRYIQYFITFPLLLLELLLATGVSFSDIFTTLFMGWVVVVTGLVGALVRSSYKWGYFAFGILALFYVWYSLLINAPRSTFAVGGTMRGRYWAGAAYFSFLLFLYPIAWAICEGSNNISPTGEFIWYGILDILAGPVFLFLFLASLRAVDYTGFGLMSTKYSETMPHEGGPAMRDTSGPASGGPEPVLEPAAASQAP</sequence>
<feature type="transmembrane region" description="Helical" evidence="7">
    <location>
        <begin position="69"/>
        <end position="88"/>
    </location>
</feature>
<feature type="transmembrane region" description="Helical" evidence="7">
    <location>
        <begin position="236"/>
        <end position="256"/>
    </location>
</feature>
<gene>
    <name evidence="8" type="ORF">GSI_13675</name>
</gene>
<proteinExistence type="inferred from homology"/>
<dbReference type="GO" id="GO:0005886">
    <property type="term" value="C:plasma membrane"/>
    <property type="evidence" value="ECO:0007669"/>
    <property type="project" value="TreeGrafter"/>
</dbReference>
<feature type="transmembrane region" description="Helical" evidence="7">
    <location>
        <begin position="116"/>
        <end position="134"/>
    </location>
</feature>
<protein>
    <submittedName>
        <fullName evidence="8">Transporter</fullName>
    </submittedName>
</protein>
<keyword evidence="3 7" id="KW-0812">Transmembrane</keyword>
<evidence type="ECO:0000256" key="7">
    <source>
        <dbReference type="SAM" id="Phobius"/>
    </source>
</evidence>
<dbReference type="GO" id="GO:0005783">
    <property type="term" value="C:endoplasmic reticulum"/>
    <property type="evidence" value="ECO:0007669"/>
    <property type="project" value="TreeGrafter"/>
</dbReference>
<feature type="transmembrane region" description="Helical" evidence="7">
    <location>
        <begin position="206"/>
        <end position="224"/>
    </location>
</feature>
<comment type="subcellular location">
    <subcellularLocation>
        <location evidence="1">Membrane</location>
        <topology evidence="1">Multi-pass membrane protein</topology>
    </subcellularLocation>
</comment>
<evidence type="ECO:0000256" key="6">
    <source>
        <dbReference type="SAM" id="MobiDB-lite"/>
    </source>
</evidence>
<evidence type="ECO:0000256" key="1">
    <source>
        <dbReference type="ARBA" id="ARBA00004141"/>
    </source>
</evidence>
<dbReference type="SUPFAM" id="SSF81321">
    <property type="entry name" value="Family A G protein-coupled receptor-like"/>
    <property type="match status" value="1"/>
</dbReference>
<dbReference type="PANTHER" id="PTHR28286:SF1">
    <property type="entry name" value="30 KDA HEAT SHOCK PROTEIN-RELATED"/>
    <property type="match status" value="1"/>
</dbReference>
<dbReference type="AlphaFoldDB" id="A0A2G8RQY8"/>
<dbReference type="FunFam" id="1.20.1070.10:FF:000160">
    <property type="entry name" value="Related to Opsin-1"/>
    <property type="match status" value="1"/>
</dbReference>
<dbReference type="Pfam" id="PF01036">
    <property type="entry name" value="Bac_rhodopsin"/>
    <property type="match status" value="1"/>
</dbReference>
<dbReference type="SMART" id="SM01021">
    <property type="entry name" value="Bac_rhodopsin"/>
    <property type="match status" value="1"/>
</dbReference>
<evidence type="ECO:0000313" key="9">
    <source>
        <dbReference type="Proteomes" id="UP000230002"/>
    </source>
</evidence>
<evidence type="ECO:0000256" key="5">
    <source>
        <dbReference type="ARBA" id="ARBA00023136"/>
    </source>
</evidence>
<dbReference type="InterPro" id="IPR043476">
    <property type="entry name" value="Yro2-like_7TM"/>
</dbReference>
<name>A0A2G8RQY8_9APHY</name>
<evidence type="ECO:0000256" key="3">
    <source>
        <dbReference type="ARBA" id="ARBA00022692"/>
    </source>
</evidence>
<feature type="transmembrane region" description="Helical" evidence="7">
    <location>
        <begin position="41"/>
        <end position="62"/>
    </location>
</feature>
<keyword evidence="4 7" id="KW-1133">Transmembrane helix</keyword>
<dbReference type="PRINTS" id="PR00251">
    <property type="entry name" value="BACTRLOPSIN"/>
</dbReference>
<dbReference type="Proteomes" id="UP000230002">
    <property type="component" value="Unassembled WGS sequence"/>
</dbReference>
<feature type="transmembrane region" description="Helical" evidence="7">
    <location>
        <begin position="167"/>
        <end position="185"/>
    </location>
</feature>
<dbReference type="PANTHER" id="PTHR28286">
    <property type="match status" value="1"/>
</dbReference>
<reference evidence="8 9" key="1">
    <citation type="journal article" date="2015" name="Sci. Rep.">
        <title>Chromosome-level genome map provides insights into diverse defense mechanisms in the medicinal fungus Ganoderma sinense.</title>
        <authorList>
            <person name="Zhu Y."/>
            <person name="Xu J."/>
            <person name="Sun C."/>
            <person name="Zhou S."/>
            <person name="Xu H."/>
            <person name="Nelson D.R."/>
            <person name="Qian J."/>
            <person name="Song J."/>
            <person name="Luo H."/>
            <person name="Xiang L."/>
            <person name="Li Y."/>
            <person name="Xu Z."/>
            <person name="Ji A."/>
            <person name="Wang L."/>
            <person name="Lu S."/>
            <person name="Hayward A."/>
            <person name="Sun W."/>
            <person name="Li X."/>
            <person name="Schwartz D.C."/>
            <person name="Wang Y."/>
            <person name="Chen S."/>
        </authorList>
    </citation>
    <scope>NUCLEOTIDE SEQUENCE [LARGE SCALE GENOMIC DNA]</scope>
    <source>
        <strain evidence="8 9">ZZ0214-1</strain>
    </source>
</reference>
<dbReference type="InterPro" id="IPR001425">
    <property type="entry name" value="Arc/bac/fun_rhodopsins"/>
</dbReference>